<evidence type="ECO:0000313" key="3">
    <source>
        <dbReference type="Proteomes" id="UP001162156"/>
    </source>
</evidence>
<dbReference type="Proteomes" id="UP001162156">
    <property type="component" value="Unassembled WGS sequence"/>
</dbReference>
<reference evidence="2" key="1">
    <citation type="journal article" date="2023" name="Insect Mol. Biol.">
        <title>Genome sequencing provides insights into the evolution of gene families encoding plant cell wall-degrading enzymes in longhorned beetles.</title>
        <authorList>
            <person name="Shin N.R."/>
            <person name="Okamura Y."/>
            <person name="Kirsch R."/>
            <person name="Pauchet Y."/>
        </authorList>
    </citation>
    <scope>NUCLEOTIDE SEQUENCE</scope>
    <source>
        <strain evidence="2">RBIC_L_NR</strain>
    </source>
</reference>
<gene>
    <name evidence="2" type="ORF">NQ314_014799</name>
</gene>
<keyword evidence="1" id="KW-0472">Membrane</keyword>
<proteinExistence type="predicted"/>
<dbReference type="EMBL" id="JANEYF010004070">
    <property type="protein sequence ID" value="KAJ8932261.1"/>
    <property type="molecule type" value="Genomic_DNA"/>
</dbReference>
<accession>A0AAV8X2S2</accession>
<protein>
    <submittedName>
        <fullName evidence="2">Uncharacterized protein</fullName>
    </submittedName>
</protein>
<dbReference type="AlphaFoldDB" id="A0AAV8X2S2"/>
<evidence type="ECO:0000256" key="1">
    <source>
        <dbReference type="SAM" id="Phobius"/>
    </source>
</evidence>
<keyword evidence="1" id="KW-0812">Transmembrane</keyword>
<organism evidence="2 3">
    <name type="scientific">Rhamnusium bicolor</name>
    <dbReference type="NCBI Taxonomy" id="1586634"/>
    <lineage>
        <taxon>Eukaryota</taxon>
        <taxon>Metazoa</taxon>
        <taxon>Ecdysozoa</taxon>
        <taxon>Arthropoda</taxon>
        <taxon>Hexapoda</taxon>
        <taxon>Insecta</taxon>
        <taxon>Pterygota</taxon>
        <taxon>Neoptera</taxon>
        <taxon>Endopterygota</taxon>
        <taxon>Coleoptera</taxon>
        <taxon>Polyphaga</taxon>
        <taxon>Cucujiformia</taxon>
        <taxon>Chrysomeloidea</taxon>
        <taxon>Cerambycidae</taxon>
        <taxon>Lepturinae</taxon>
        <taxon>Rhagiini</taxon>
        <taxon>Rhamnusium</taxon>
    </lineage>
</organism>
<feature type="transmembrane region" description="Helical" evidence="1">
    <location>
        <begin position="86"/>
        <end position="104"/>
    </location>
</feature>
<name>A0AAV8X2S2_9CUCU</name>
<keyword evidence="1" id="KW-1133">Transmembrane helix</keyword>
<evidence type="ECO:0000313" key="2">
    <source>
        <dbReference type="EMBL" id="KAJ8932261.1"/>
    </source>
</evidence>
<comment type="caution">
    <text evidence="2">The sequence shown here is derived from an EMBL/GenBank/DDBJ whole genome shotgun (WGS) entry which is preliminary data.</text>
</comment>
<sequence length="129" mass="15255">MTVNNFQKITPLRETADGLNRGLIKEIGTSDKSEPDFNISRIMYVKGLQDDDLAGKLIAFFWWFCFLLARVLAISVFAYFFVTETIWLICSHFVIVMTFLLYDVKSNEVKKSKSLIFYVYWFDLHFLYY</sequence>
<keyword evidence="3" id="KW-1185">Reference proteome</keyword>
<feature type="transmembrane region" description="Helical" evidence="1">
    <location>
        <begin position="57"/>
        <end position="80"/>
    </location>
</feature>